<dbReference type="Pfam" id="PF06964">
    <property type="entry name" value="Alpha-L-AF_C"/>
    <property type="match status" value="1"/>
</dbReference>
<reference evidence="9" key="1">
    <citation type="submission" date="2016-10" db="EMBL/GenBank/DDBJ databases">
        <authorList>
            <person name="Varghese N."/>
            <person name="Submissions S."/>
        </authorList>
    </citation>
    <scope>NUCLEOTIDE SEQUENCE [LARGE SCALE GENOMIC DNA]</scope>
    <source>
        <strain evidence="9">P18</strain>
    </source>
</reference>
<dbReference type="SUPFAM" id="SSF49785">
    <property type="entry name" value="Galactose-binding domain-like"/>
    <property type="match status" value="1"/>
</dbReference>
<dbReference type="InterPro" id="IPR051563">
    <property type="entry name" value="Glycosyl_Hydrolase_51"/>
</dbReference>
<dbReference type="EMBL" id="FOXO01000012">
    <property type="protein sequence ID" value="SFP92106.1"/>
    <property type="molecule type" value="Genomic_DNA"/>
</dbReference>
<dbReference type="InterPro" id="IPR017853">
    <property type="entry name" value="GH"/>
</dbReference>
<dbReference type="InterPro" id="IPR055235">
    <property type="entry name" value="ASD1_cat"/>
</dbReference>
<evidence type="ECO:0000256" key="5">
    <source>
        <dbReference type="ARBA" id="ARBA00022801"/>
    </source>
</evidence>
<evidence type="ECO:0000313" key="8">
    <source>
        <dbReference type="EMBL" id="SFP92106.1"/>
    </source>
</evidence>
<gene>
    <name evidence="8" type="ORF">SAMN04487928_1127</name>
</gene>
<dbReference type="SUPFAM" id="SSF51445">
    <property type="entry name" value="(Trans)glycosidases"/>
    <property type="match status" value="1"/>
</dbReference>
<dbReference type="Pfam" id="PF02018">
    <property type="entry name" value="CBM_4_9"/>
    <property type="match status" value="1"/>
</dbReference>
<evidence type="ECO:0000313" key="9">
    <source>
        <dbReference type="Proteomes" id="UP000182624"/>
    </source>
</evidence>
<dbReference type="PANTHER" id="PTHR31776:SF0">
    <property type="entry name" value="ALPHA-L-ARABINOFURANOSIDASE 1"/>
    <property type="match status" value="1"/>
</dbReference>
<sequence>MGKTISKGMFGLFFEDINYGLDGGLHAEMLENRSFEFLEAHGHKCNYYQKGAYLYGWNAYPFIGKSEIEVSDKEPLNQVNPHYLVVKTNEENAGFSNKAYDGIYLEAGKSANVSFYAKVKENKTVTVNIFSQGGKKLCHSEEITISGDNWKKYETKITAKKDIERGLFVVLIKEKGEALFDQFRMYPEDAVLGLFRKDLCELLKDLKPGFMRFPGGCVVEGNELSNRYQWKLTVGPSEERKANWNRWAVHGNDDDKGNRDLGDFPYYNQTLGIGFYEYFLLCEYLGCEPLPVMNVGLACQYQSDQLIDSSAPEFMEYVNDALDLIEFANGATDTKWGALRAQMGHPDSFDLKFIGIGNEQWETKKIDFFHRYDVFEKAIHEKYPQIKCCGSAGPDVTSDHYREAWDNFSPKMKAKSDYSYAVDEHYYVSDNWLYDNVHMYDYYDRHRKVFAGEYACHINPDRAPEKRNSFGAALAEAAFMTGLEKNADVVLMASYAPLFARLGYTQWQPDLIWFDASASYGTPSYYVQKIYSNFTGTELIDVDFDDLEKDRVYVTASKDDEHVYVKIINAGSKDAGICLDKVLVNGQSLIEVASGKDVTIYTLKGSVDDCNSIEQPQKVALVSNKVSIDSIYESVSNSIAVIVL</sequence>
<evidence type="ECO:0000256" key="3">
    <source>
        <dbReference type="ARBA" id="ARBA00012670"/>
    </source>
</evidence>
<keyword evidence="5" id="KW-0378">Hydrolase</keyword>
<keyword evidence="6" id="KW-0325">Glycoprotein</keyword>
<comment type="catalytic activity">
    <reaction evidence="1">
        <text>Hydrolysis of terminal non-reducing alpha-L-arabinofuranoside residues in alpha-L-arabinosides.</text>
        <dbReference type="EC" id="3.2.1.55"/>
    </reaction>
</comment>
<dbReference type="AlphaFoldDB" id="A0A1I5UBT3"/>
<comment type="similarity">
    <text evidence="2">Belongs to the glycosyl hydrolase 51 family.</text>
</comment>
<accession>A0A1I5UBT3</accession>
<evidence type="ECO:0000256" key="1">
    <source>
        <dbReference type="ARBA" id="ARBA00001462"/>
    </source>
</evidence>
<dbReference type="Gene3D" id="2.60.120.260">
    <property type="entry name" value="Galactose-binding domain-like"/>
    <property type="match status" value="1"/>
</dbReference>
<organism evidence="8 9">
    <name type="scientific">Butyrivibrio proteoclasticus</name>
    <dbReference type="NCBI Taxonomy" id="43305"/>
    <lineage>
        <taxon>Bacteria</taxon>
        <taxon>Bacillati</taxon>
        <taxon>Bacillota</taxon>
        <taxon>Clostridia</taxon>
        <taxon>Lachnospirales</taxon>
        <taxon>Lachnospiraceae</taxon>
        <taxon>Butyrivibrio</taxon>
    </lineage>
</organism>
<name>A0A1I5UBT3_9FIRM</name>
<evidence type="ECO:0000256" key="6">
    <source>
        <dbReference type="ARBA" id="ARBA00023180"/>
    </source>
</evidence>
<feature type="domain" description="Alpha-L-arabinofuranosidase C-terminal" evidence="7">
    <location>
        <begin position="452"/>
        <end position="636"/>
    </location>
</feature>
<dbReference type="Gene3D" id="3.20.20.80">
    <property type="entry name" value="Glycosidases"/>
    <property type="match status" value="1"/>
</dbReference>
<keyword evidence="4" id="KW-0732">Signal</keyword>
<evidence type="ECO:0000259" key="7">
    <source>
        <dbReference type="SMART" id="SM00813"/>
    </source>
</evidence>
<dbReference type="GO" id="GO:0046556">
    <property type="term" value="F:alpha-L-arabinofuranosidase activity"/>
    <property type="evidence" value="ECO:0007669"/>
    <property type="project" value="UniProtKB-EC"/>
</dbReference>
<dbReference type="InterPro" id="IPR003305">
    <property type="entry name" value="CenC_carb-bd"/>
</dbReference>
<protein>
    <recommendedName>
        <fullName evidence="3">non-reducing end alpha-L-arabinofuranosidase</fullName>
        <ecNumber evidence="3">3.2.1.55</ecNumber>
    </recommendedName>
</protein>
<keyword evidence="9" id="KW-1185">Reference proteome</keyword>
<evidence type="ECO:0000256" key="2">
    <source>
        <dbReference type="ARBA" id="ARBA00007186"/>
    </source>
</evidence>
<proteinExistence type="inferred from homology"/>
<dbReference type="PANTHER" id="PTHR31776">
    <property type="entry name" value="ALPHA-L-ARABINOFURANOSIDASE 1"/>
    <property type="match status" value="1"/>
</dbReference>
<dbReference type="GO" id="GO:0046373">
    <property type="term" value="P:L-arabinose metabolic process"/>
    <property type="evidence" value="ECO:0007669"/>
    <property type="project" value="InterPro"/>
</dbReference>
<dbReference type="Proteomes" id="UP000182624">
    <property type="component" value="Unassembled WGS sequence"/>
</dbReference>
<dbReference type="RefSeq" id="WP_074887499.1">
    <property type="nucleotide sequence ID" value="NZ_FOXO01000012.1"/>
</dbReference>
<evidence type="ECO:0000256" key="4">
    <source>
        <dbReference type="ARBA" id="ARBA00022729"/>
    </source>
</evidence>
<dbReference type="InterPro" id="IPR010720">
    <property type="entry name" value="Alpha-L-AF_C"/>
</dbReference>
<dbReference type="SMART" id="SM00813">
    <property type="entry name" value="Alpha-L-AF_C"/>
    <property type="match status" value="1"/>
</dbReference>
<dbReference type="EC" id="3.2.1.55" evidence="3"/>
<dbReference type="Pfam" id="PF22848">
    <property type="entry name" value="ASD1_dom"/>
    <property type="match status" value="1"/>
</dbReference>
<dbReference type="OrthoDB" id="9758333at2"/>
<dbReference type="InterPro" id="IPR008979">
    <property type="entry name" value="Galactose-bd-like_sf"/>
</dbReference>